<organism evidence="2 3">
    <name type="scientific">Bodo saltans</name>
    <name type="common">Flagellated protozoan</name>
    <dbReference type="NCBI Taxonomy" id="75058"/>
    <lineage>
        <taxon>Eukaryota</taxon>
        <taxon>Discoba</taxon>
        <taxon>Euglenozoa</taxon>
        <taxon>Kinetoplastea</taxon>
        <taxon>Metakinetoplastina</taxon>
        <taxon>Eubodonida</taxon>
        <taxon>Bodonidae</taxon>
        <taxon>Bodo</taxon>
    </lineage>
</organism>
<feature type="chain" id="PRO_5006621418" description="GPI-anchored surface protein" evidence="1">
    <location>
        <begin position="19"/>
        <end position="350"/>
    </location>
</feature>
<sequence>MSIRVMLATRSFLRGCGGVVAVGLGYSALEAYDSYGNVTCVYSSSNSNSASSGDVKGNTNELSTPDLAALSPSSSFWNTNVIDEGHRYHLQVFHVPLPIDTSNRLLEKFDTSKSTGESSHRVGNDISLQTILALVNSFTFRMELCGAAFVCLGPIAAARCLWRTSLAQCVDFEKSPTAQRIQNNDRWKNVSNGWFGPWDIIEFPEEQDSAAASITPPASATTPASTTTRVQRTLGKELQLVFTPLAQRTQSSLGSAAPPLRQGDSFPLFTLGCPLEAMAARILVVAADAAADSSETSKKQHCVLQFSHIIYPFDQLEKGSSAEQQTLRAHDVFCRVIAAQMCKSLARLTQ</sequence>
<evidence type="ECO:0000313" key="2">
    <source>
        <dbReference type="EMBL" id="CUE71963.1"/>
    </source>
</evidence>
<dbReference type="Proteomes" id="UP000051952">
    <property type="component" value="Unassembled WGS sequence"/>
</dbReference>
<gene>
    <name evidence="2" type="ORF">BSAL_53795</name>
</gene>
<evidence type="ECO:0000256" key="1">
    <source>
        <dbReference type="SAM" id="SignalP"/>
    </source>
</evidence>
<reference evidence="3" key="1">
    <citation type="submission" date="2015-09" db="EMBL/GenBank/DDBJ databases">
        <authorList>
            <consortium name="Pathogen Informatics"/>
        </authorList>
    </citation>
    <scope>NUCLEOTIDE SEQUENCE [LARGE SCALE GENOMIC DNA]</scope>
    <source>
        <strain evidence="3">Lake Konstanz</strain>
    </source>
</reference>
<dbReference type="AlphaFoldDB" id="A0A0S4IM28"/>
<name>A0A0S4IM28_BODSA</name>
<dbReference type="VEuPathDB" id="TriTrypDB:BSAL_53795"/>
<evidence type="ECO:0008006" key="4">
    <source>
        <dbReference type="Google" id="ProtNLM"/>
    </source>
</evidence>
<keyword evidence="1" id="KW-0732">Signal</keyword>
<feature type="signal peptide" evidence="1">
    <location>
        <begin position="1"/>
        <end position="18"/>
    </location>
</feature>
<evidence type="ECO:0000313" key="3">
    <source>
        <dbReference type="Proteomes" id="UP000051952"/>
    </source>
</evidence>
<proteinExistence type="predicted"/>
<accession>A0A0S4IM28</accession>
<keyword evidence="3" id="KW-1185">Reference proteome</keyword>
<dbReference type="EMBL" id="CYKH01000115">
    <property type="protein sequence ID" value="CUE71963.1"/>
    <property type="molecule type" value="Genomic_DNA"/>
</dbReference>
<protein>
    <recommendedName>
        <fullName evidence="4">GPI-anchored surface protein</fullName>
    </recommendedName>
</protein>